<dbReference type="Pfam" id="PF12833">
    <property type="entry name" value="HTH_18"/>
    <property type="match status" value="1"/>
</dbReference>
<evidence type="ECO:0000313" key="9">
    <source>
        <dbReference type="Proteomes" id="UP000541136"/>
    </source>
</evidence>
<keyword evidence="2" id="KW-0805">Transcription regulation</keyword>
<dbReference type="CDD" id="cd06124">
    <property type="entry name" value="cupin_NimR-like_N"/>
    <property type="match status" value="1"/>
</dbReference>
<evidence type="ECO:0000256" key="3">
    <source>
        <dbReference type="ARBA" id="ARBA00023125"/>
    </source>
</evidence>
<evidence type="ECO:0000256" key="6">
    <source>
        <dbReference type="SAM" id="MobiDB-lite"/>
    </source>
</evidence>
<dbReference type="Gene3D" id="1.10.10.60">
    <property type="entry name" value="Homeodomain-like"/>
    <property type="match status" value="1"/>
</dbReference>
<feature type="region of interest" description="Disordered" evidence="6">
    <location>
        <begin position="1"/>
        <end position="40"/>
    </location>
</feature>
<dbReference type="InterPro" id="IPR009057">
    <property type="entry name" value="Homeodomain-like_sf"/>
</dbReference>
<keyword evidence="1" id="KW-0678">Repressor</keyword>
<dbReference type="GO" id="GO:0003700">
    <property type="term" value="F:DNA-binding transcription factor activity"/>
    <property type="evidence" value="ECO:0007669"/>
    <property type="project" value="InterPro"/>
</dbReference>
<dbReference type="Gene3D" id="2.60.120.10">
    <property type="entry name" value="Jelly Rolls"/>
    <property type="match status" value="1"/>
</dbReference>
<dbReference type="GO" id="GO:0043565">
    <property type="term" value="F:sequence-specific DNA binding"/>
    <property type="evidence" value="ECO:0007669"/>
    <property type="project" value="InterPro"/>
</dbReference>
<proteinExistence type="predicted"/>
<dbReference type="Pfam" id="PF02311">
    <property type="entry name" value="AraC_binding"/>
    <property type="match status" value="1"/>
</dbReference>
<dbReference type="PANTHER" id="PTHR11019">
    <property type="entry name" value="HTH-TYPE TRANSCRIPTIONAL REGULATOR NIMR"/>
    <property type="match status" value="1"/>
</dbReference>
<dbReference type="FunFam" id="1.10.10.60:FF:000132">
    <property type="entry name" value="AraC family transcriptional regulator"/>
    <property type="match status" value="1"/>
</dbReference>
<accession>A0A7W9TPZ9</accession>
<dbReference type="PRINTS" id="PR00032">
    <property type="entry name" value="HTHARAC"/>
</dbReference>
<evidence type="ECO:0000256" key="4">
    <source>
        <dbReference type="ARBA" id="ARBA00023159"/>
    </source>
</evidence>
<dbReference type="Proteomes" id="UP000541136">
    <property type="component" value="Unassembled WGS sequence"/>
</dbReference>
<gene>
    <name evidence="8" type="ORF">HNR28_002731</name>
</gene>
<dbReference type="InterPro" id="IPR003313">
    <property type="entry name" value="AraC-bd"/>
</dbReference>
<feature type="domain" description="HTH araC/xylS-type" evidence="7">
    <location>
        <begin position="190"/>
        <end position="287"/>
    </location>
</feature>
<dbReference type="InterPro" id="IPR018062">
    <property type="entry name" value="HTH_AraC-typ_CS"/>
</dbReference>
<name>A0A7W9TPZ9_CASDE</name>
<keyword evidence="3 8" id="KW-0238">DNA-binding</keyword>
<keyword evidence="4" id="KW-0010">Activator</keyword>
<sequence length="297" mass="32628">MKHSRTDMQSGIQGAADTVRASGNPGKSPGNAAVPGRRGGLRRLPRPVYGHIDSQSNILIPRHHKHTWAQLSYATQGYLQVWTPDARFVALAQRAVWIPAGVTHQVRQSSHTVIRSLYLDADALGLDWPACRVLAVSPLLHELIRRFSTLPIEYDPDGPDGRLARVLVDQLAVSPDAGLILPWPTDPRLQSVCHQLQSHPDSALDLGAFSRRLGVSDKTLTRLFQRQTGLGFRLWRQRARLVHALPLLERGERITDVALACGYDSLSSFIAAFRAHTGVTPRAFAAGAREDDPPLPG</sequence>
<evidence type="ECO:0000259" key="7">
    <source>
        <dbReference type="PROSITE" id="PS01124"/>
    </source>
</evidence>
<dbReference type="InterPro" id="IPR011051">
    <property type="entry name" value="RmlC_Cupin_sf"/>
</dbReference>
<dbReference type="SUPFAM" id="SSF51182">
    <property type="entry name" value="RmlC-like cupins"/>
    <property type="match status" value="1"/>
</dbReference>
<reference evidence="8 9" key="1">
    <citation type="submission" date="2020-08" db="EMBL/GenBank/DDBJ databases">
        <title>Genomic Encyclopedia of Type Strains, Phase IV (KMG-IV): sequencing the most valuable type-strain genomes for metagenomic binning, comparative biology and taxonomic classification.</title>
        <authorList>
            <person name="Goeker M."/>
        </authorList>
    </citation>
    <scope>NUCLEOTIDE SEQUENCE [LARGE SCALE GENOMIC DNA]</scope>
    <source>
        <strain evidence="8 9">DSM 12141</strain>
    </source>
</reference>
<evidence type="ECO:0000256" key="2">
    <source>
        <dbReference type="ARBA" id="ARBA00023015"/>
    </source>
</evidence>
<dbReference type="SMART" id="SM00342">
    <property type="entry name" value="HTH_ARAC"/>
    <property type="match status" value="1"/>
</dbReference>
<evidence type="ECO:0000313" key="8">
    <source>
        <dbReference type="EMBL" id="MBB6084684.1"/>
    </source>
</evidence>
<keyword evidence="8" id="KW-0413">Isomerase</keyword>
<dbReference type="RefSeq" id="WP_244978301.1">
    <property type="nucleotide sequence ID" value="NZ_JACHIB010000016.1"/>
</dbReference>
<evidence type="ECO:0000256" key="1">
    <source>
        <dbReference type="ARBA" id="ARBA00022491"/>
    </source>
</evidence>
<dbReference type="InterPro" id="IPR020449">
    <property type="entry name" value="Tscrpt_reg_AraC-type_HTH"/>
</dbReference>
<dbReference type="EMBL" id="JACHIB010000016">
    <property type="protein sequence ID" value="MBB6084684.1"/>
    <property type="molecule type" value="Genomic_DNA"/>
</dbReference>
<keyword evidence="5" id="KW-0804">Transcription</keyword>
<dbReference type="PROSITE" id="PS01124">
    <property type="entry name" value="HTH_ARAC_FAMILY_2"/>
    <property type="match status" value="1"/>
</dbReference>
<dbReference type="InterPro" id="IPR014710">
    <property type="entry name" value="RmlC-like_jellyroll"/>
</dbReference>
<evidence type="ECO:0000256" key="5">
    <source>
        <dbReference type="ARBA" id="ARBA00023163"/>
    </source>
</evidence>
<comment type="caution">
    <text evidence="8">The sequence shown here is derived from an EMBL/GenBank/DDBJ whole genome shotgun (WGS) entry which is preliminary data.</text>
</comment>
<dbReference type="PROSITE" id="PS00041">
    <property type="entry name" value="HTH_ARAC_FAMILY_1"/>
    <property type="match status" value="1"/>
</dbReference>
<dbReference type="GO" id="GO:0016853">
    <property type="term" value="F:isomerase activity"/>
    <property type="evidence" value="ECO:0007669"/>
    <property type="project" value="UniProtKB-KW"/>
</dbReference>
<dbReference type="InterPro" id="IPR018060">
    <property type="entry name" value="HTH_AraC"/>
</dbReference>
<dbReference type="SUPFAM" id="SSF46689">
    <property type="entry name" value="Homeodomain-like"/>
    <property type="match status" value="1"/>
</dbReference>
<organism evidence="8 9">
    <name type="scientific">Castellaniella defragrans</name>
    <name type="common">Alcaligenes defragrans</name>
    <dbReference type="NCBI Taxonomy" id="75697"/>
    <lineage>
        <taxon>Bacteria</taxon>
        <taxon>Pseudomonadati</taxon>
        <taxon>Pseudomonadota</taxon>
        <taxon>Betaproteobacteria</taxon>
        <taxon>Burkholderiales</taxon>
        <taxon>Alcaligenaceae</taxon>
        <taxon>Castellaniella</taxon>
    </lineage>
</organism>
<dbReference type="PANTHER" id="PTHR11019:SF159">
    <property type="entry name" value="TRANSCRIPTIONAL REGULATOR-RELATED"/>
    <property type="match status" value="1"/>
</dbReference>
<dbReference type="AlphaFoldDB" id="A0A7W9TPZ9"/>
<protein>
    <submittedName>
        <fullName evidence="8">AraC-like DNA-binding protein/mannose-6-phosphate isomerase-like protein (Cupin superfamily)</fullName>
    </submittedName>
</protein>